<dbReference type="AlphaFoldDB" id="A0A242NGD2"/>
<dbReference type="GO" id="GO:0030313">
    <property type="term" value="C:cell envelope"/>
    <property type="evidence" value="ECO:0007669"/>
    <property type="project" value="UniProtKB-SubCell"/>
</dbReference>
<dbReference type="EMBL" id="NART01000077">
    <property type="protein sequence ID" value="OTQ08580.1"/>
    <property type="molecule type" value="Genomic_DNA"/>
</dbReference>
<evidence type="ECO:0000313" key="7">
    <source>
        <dbReference type="EMBL" id="OTP98929.1"/>
    </source>
</evidence>
<accession>A0A242NGD2</accession>
<evidence type="ECO:0000256" key="1">
    <source>
        <dbReference type="ARBA" id="ARBA00004196"/>
    </source>
</evidence>
<gene>
    <name evidence="8" type="ORF">B6C91_11880</name>
    <name evidence="7" type="ORF">B6D08_09245</name>
</gene>
<feature type="domain" description="Solute-binding protein family 3/N-terminal" evidence="6">
    <location>
        <begin position="30"/>
        <end position="251"/>
    </location>
</feature>
<feature type="signal peptide" evidence="5">
    <location>
        <begin position="1"/>
        <end position="19"/>
    </location>
</feature>
<name>A0A242NGD2_9GAMM</name>
<evidence type="ECO:0000259" key="6">
    <source>
        <dbReference type="SMART" id="SM00062"/>
    </source>
</evidence>
<dbReference type="EMBL" id="NARP01000023">
    <property type="protein sequence ID" value="OTP98929.1"/>
    <property type="molecule type" value="Genomic_DNA"/>
</dbReference>
<dbReference type="PANTHER" id="PTHR35936:SF19">
    <property type="entry name" value="AMINO-ACID-BINDING PROTEIN YXEM-RELATED"/>
    <property type="match status" value="1"/>
</dbReference>
<evidence type="ECO:0000256" key="4">
    <source>
        <dbReference type="RuleBase" id="RU003744"/>
    </source>
</evidence>
<dbReference type="InterPro" id="IPR001638">
    <property type="entry name" value="Solute-binding_3/MltF_N"/>
</dbReference>
<keyword evidence="9" id="KW-1185">Reference proteome</keyword>
<dbReference type="Proteomes" id="UP000194800">
    <property type="component" value="Unassembled WGS sequence"/>
</dbReference>
<keyword evidence="3 5" id="KW-0732">Signal</keyword>
<dbReference type="SMART" id="SM00062">
    <property type="entry name" value="PBPb"/>
    <property type="match status" value="1"/>
</dbReference>
<evidence type="ECO:0000313" key="10">
    <source>
        <dbReference type="Proteomes" id="UP000194977"/>
    </source>
</evidence>
<dbReference type="RefSeq" id="WP_086301179.1">
    <property type="nucleotide sequence ID" value="NZ_MZNE01000027.1"/>
</dbReference>
<evidence type="ECO:0000256" key="2">
    <source>
        <dbReference type="ARBA" id="ARBA00010333"/>
    </source>
</evidence>
<feature type="chain" id="PRO_5012692794" evidence="5">
    <location>
        <begin position="20"/>
        <end position="255"/>
    </location>
</feature>
<dbReference type="Proteomes" id="UP000194977">
    <property type="component" value="Unassembled WGS sequence"/>
</dbReference>
<dbReference type="Pfam" id="PF00497">
    <property type="entry name" value="SBP_bac_3"/>
    <property type="match status" value="1"/>
</dbReference>
<dbReference type="PROSITE" id="PS01039">
    <property type="entry name" value="SBP_BACTERIAL_3"/>
    <property type="match status" value="1"/>
</dbReference>
<sequence>MKKVSAIMALLLCSGLAQARTYDEIINSGFLKVGVPADYAPLAFYNTQEKLVGFDIDMAKDLAKQLNVTPVFYITSWPTLSQDLTDDNYDIAMGGVTYTKSRAEKFLLSDEIVPNGKVALAACHVASSLSSLDKIDKPNVKVVVNPGGTNESFVNDNIHTAQVIRVENNFDNIQALRDKTADLMVTDLIEGQYYQYKEPNVLCLATDTPFKGTESYKAYMVQSGNQKLLDAINSWLPNSNKQQLAIKWGVKTQLN</sequence>
<comment type="subcellular location">
    <subcellularLocation>
        <location evidence="1">Cell envelope</location>
    </subcellularLocation>
</comment>
<protein>
    <submittedName>
        <fullName evidence="7">Amino acid ABC transporter substrate-binding protein</fullName>
    </submittedName>
</protein>
<proteinExistence type="inferred from homology"/>
<organism evidence="7 10">
    <name type="scientific">Gilliamella apicola</name>
    <dbReference type="NCBI Taxonomy" id="1196095"/>
    <lineage>
        <taxon>Bacteria</taxon>
        <taxon>Pseudomonadati</taxon>
        <taxon>Pseudomonadota</taxon>
        <taxon>Gammaproteobacteria</taxon>
        <taxon>Orbales</taxon>
        <taxon>Orbaceae</taxon>
        <taxon>Gilliamella</taxon>
    </lineage>
</organism>
<dbReference type="InterPro" id="IPR018313">
    <property type="entry name" value="SBP_3_CS"/>
</dbReference>
<reference evidence="9 10" key="1">
    <citation type="submission" date="2017-03" db="EMBL/GenBank/DDBJ databases">
        <title>Comparative genomics of honeybee gut symbionts reveal geographically distinct and subgroup specific antibiotic resistance.</title>
        <authorList>
            <person name="Ludvigsen J."/>
            <person name="Porcellato D."/>
            <person name="Labee-Lund T.M."/>
            <person name="Amdam G.V."/>
            <person name="Rudi K."/>
        </authorList>
    </citation>
    <scope>NUCLEOTIDE SEQUENCE [LARGE SCALE GENOMIC DNA]</scope>
    <source>
        <strain evidence="7 10">A-7-12</strain>
        <strain evidence="8 9">A-9-12</strain>
    </source>
</reference>
<evidence type="ECO:0000313" key="8">
    <source>
        <dbReference type="EMBL" id="OTQ08580.1"/>
    </source>
</evidence>
<evidence type="ECO:0000256" key="3">
    <source>
        <dbReference type="ARBA" id="ARBA00022729"/>
    </source>
</evidence>
<dbReference type="OrthoDB" id="7708309at2"/>
<comment type="caution">
    <text evidence="7">The sequence shown here is derived from an EMBL/GenBank/DDBJ whole genome shotgun (WGS) entry which is preliminary data.</text>
</comment>
<evidence type="ECO:0000313" key="9">
    <source>
        <dbReference type="Proteomes" id="UP000194800"/>
    </source>
</evidence>
<dbReference type="Gene3D" id="3.40.190.10">
    <property type="entry name" value="Periplasmic binding protein-like II"/>
    <property type="match status" value="2"/>
</dbReference>
<dbReference type="SUPFAM" id="SSF53850">
    <property type="entry name" value="Periplasmic binding protein-like II"/>
    <property type="match status" value="1"/>
</dbReference>
<comment type="similarity">
    <text evidence="2 4">Belongs to the bacterial solute-binding protein 3 family.</text>
</comment>
<evidence type="ECO:0000256" key="5">
    <source>
        <dbReference type="SAM" id="SignalP"/>
    </source>
</evidence>
<dbReference type="PANTHER" id="PTHR35936">
    <property type="entry name" value="MEMBRANE-BOUND LYTIC MUREIN TRANSGLYCOSYLASE F"/>
    <property type="match status" value="1"/>
</dbReference>